<dbReference type="Gene3D" id="1.10.3210.50">
    <property type="match status" value="1"/>
</dbReference>
<accession>A0A345SUA5</accession>
<keyword evidence="2" id="KW-1185">Reference proteome</keyword>
<sequence>MSAAGEEGRRYQEAPYLGCSSPLYAEKDVAHGVEHIQRILKRLEPLTVGQQLQLRWDLLYFLACFHGVADRMAEPGVRRMVKQLLTGLGWSDREITEGLAALARHLVDPHTSEENVVHDANYLEAVGALGIAKAFTTGGARGQSYERTLEIARRNLDRPVFRTTIGRRLAAERRAYAHDFLDRLARELGPVQVVDDQSARARTGSDDSPAAG</sequence>
<dbReference type="PANTHER" id="PTHR33594">
    <property type="entry name" value="SUPERFAMILY HYDROLASE, PUTATIVE (AFU_ORTHOLOGUE AFUA_1G03035)-RELATED"/>
    <property type="match status" value="1"/>
</dbReference>
<dbReference type="RefSeq" id="WP_111490570.1">
    <property type="nucleotide sequence ID" value="NZ_CP031264.1"/>
</dbReference>
<protein>
    <recommendedName>
        <fullName evidence="3">HD domain-containing protein</fullName>
    </recommendedName>
</protein>
<dbReference type="SUPFAM" id="SSF109604">
    <property type="entry name" value="HD-domain/PDEase-like"/>
    <property type="match status" value="1"/>
</dbReference>
<dbReference type="PANTHER" id="PTHR33594:SF1">
    <property type="entry name" value="HD_PDEASE DOMAIN-CONTAINING PROTEIN"/>
    <property type="match status" value="1"/>
</dbReference>
<evidence type="ECO:0000313" key="2">
    <source>
        <dbReference type="Proteomes" id="UP000249340"/>
    </source>
</evidence>
<dbReference type="KEGG" id="stri:C7M71_007485"/>
<proteinExistence type="predicted"/>
<dbReference type="AlphaFoldDB" id="A0A345SUA5"/>
<organism evidence="1 2">
    <name type="scientific">Peterkaempfera bronchialis</name>
    <dbReference type="NCBI Taxonomy" id="2126346"/>
    <lineage>
        <taxon>Bacteria</taxon>
        <taxon>Bacillati</taxon>
        <taxon>Actinomycetota</taxon>
        <taxon>Actinomycetes</taxon>
        <taxon>Kitasatosporales</taxon>
        <taxon>Streptomycetaceae</taxon>
        <taxon>Peterkaempfera</taxon>
    </lineage>
</organism>
<dbReference type="EMBL" id="CP031264">
    <property type="protein sequence ID" value="AXI77310.1"/>
    <property type="molecule type" value="Genomic_DNA"/>
</dbReference>
<dbReference type="OrthoDB" id="9797344at2"/>
<evidence type="ECO:0000313" key="1">
    <source>
        <dbReference type="EMBL" id="AXI77310.1"/>
    </source>
</evidence>
<reference evidence="2" key="1">
    <citation type="submission" date="2018-07" db="EMBL/GenBank/DDBJ databases">
        <title>Streptacidiphilus bronchialis DSM 106435 chromosome.</title>
        <authorList>
            <person name="Batra D."/>
            <person name="Gulvik C.A."/>
        </authorList>
    </citation>
    <scope>NUCLEOTIDE SEQUENCE [LARGE SCALE GENOMIC DNA]</scope>
    <source>
        <strain evidence="2">DSM 106435</strain>
    </source>
</reference>
<dbReference type="Proteomes" id="UP000249340">
    <property type="component" value="Chromosome"/>
</dbReference>
<gene>
    <name evidence="1" type="ORF">C7M71_007485</name>
</gene>
<evidence type="ECO:0008006" key="3">
    <source>
        <dbReference type="Google" id="ProtNLM"/>
    </source>
</evidence>
<name>A0A345SUA5_9ACTN</name>